<dbReference type="OrthoDB" id="7447021at2"/>
<name>A0A369W195_9SPHN</name>
<sequence>MTLPDERALAGLGERSRRAALAWRGSEPWRRAADCFAQARTAEEVAAAATALFADRGWLGQMIAPLVEALAADPWFEPPLRVRRDGARIGAVLFEGETAAITASVLRGGAAPAASVVVPGRMAVVHHVAGRARLRLWRVKGDRVVEQPGREVQAGDTLVLDGRTTGHQHEPVGGDLVTVTCTTELEAGPLVREYRRGDGALLRTATRDDRAARAQLLLAFLRADGRREAGDCFAAASRDPAWFLRWDAMREWLALDAAAALPRLAEMARTDPHGDVRAVAAATLARLAVREAA</sequence>
<proteinExistence type="predicted"/>
<dbReference type="Proteomes" id="UP000253918">
    <property type="component" value="Unassembled WGS sequence"/>
</dbReference>
<dbReference type="EMBL" id="QQNB01000001">
    <property type="protein sequence ID" value="RDE07120.1"/>
    <property type="molecule type" value="Genomic_DNA"/>
</dbReference>
<gene>
    <name evidence="1" type="ORF">DVW87_05555</name>
</gene>
<keyword evidence="2" id="KW-1185">Reference proteome</keyword>
<protein>
    <recommendedName>
        <fullName evidence="3">HEAT repeat domain-containing protein</fullName>
    </recommendedName>
</protein>
<dbReference type="AlphaFoldDB" id="A0A369W195"/>
<evidence type="ECO:0000313" key="1">
    <source>
        <dbReference type="EMBL" id="RDE07120.1"/>
    </source>
</evidence>
<evidence type="ECO:0000313" key="2">
    <source>
        <dbReference type="Proteomes" id="UP000253918"/>
    </source>
</evidence>
<accession>A0A369W195</accession>
<reference evidence="1 2" key="1">
    <citation type="submission" date="2018-07" db="EMBL/GenBank/DDBJ databases">
        <title>a novel species of Sphingomonas isolated from the rhizosphere soil of Araceae plant.</title>
        <authorList>
            <person name="Zhiyong W."/>
            <person name="Qinglan Z."/>
            <person name="Zhiwei F."/>
            <person name="Ding X."/>
            <person name="Gejiao W."/>
            <person name="Shixue Z."/>
        </authorList>
    </citation>
    <scope>NUCLEOTIDE SEQUENCE [LARGE SCALE GENOMIC DNA]</scope>
    <source>
        <strain evidence="1 2">WZY 27</strain>
    </source>
</reference>
<comment type="caution">
    <text evidence="1">The sequence shown here is derived from an EMBL/GenBank/DDBJ whole genome shotgun (WGS) entry which is preliminary data.</text>
</comment>
<evidence type="ECO:0008006" key="3">
    <source>
        <dbReference type="Google" id="ProtNLM"/>
    </source>
</evidence>
<dbReference type="RefSeq" id="WP_114686700.1">
    <property type="nucleotide sequence ID" value="NZ_QQNB01000001.1"/>
</dbReference>
<organism evidence="1 2">
    <name type="scientific">Sphingomonas aracearum</name>
    <dbReference type="NCBI Taxonomy" id="2283317"/>
    <lineage>
        <taxon>Bacteria</taxon>
        <taxon>Pseudomonadati</taxon>
        <taxon>Pseudomonadota</taxon>
        <taxon>Alphaproteobacteria</taxon>
        <taxon>Sphingomonadales</taxon>
        <taxon>Sphingomonadaceae</taxon>
        <taxon>Sphingomonas</taxon>
    </lineage>
</organism>